<gene>
    <name evidence="2" type="ORF">E0F88_32730</name>
</gene>
<dbReference type="OrthoDB" id="3193769at2"/>
<keyword evidence="3" id="KW-1185">Reference proteome</keyword>
<proteinExistence type="predicted"/>
<evidence type="ECO:0000313" key="3">
    <source>
        <dbReference type="Proteomes" id="UP000294850"/>
    </source>
</evidence>
<dbReference type="EMBL" id="SMFL01000026">
    <property type="protein sequence ID" value="TDE08423.1"/>
    <property type="molecule type" value="Genomic_DNA"/>
</dbReference>
<accession>A0A4R5DDS5</accession>
<name>A0A4R5DDS5_9BACT</name>
<evidence type="ECO:0000313" key="2">
    <source>
        <dbReference type="EMBL" id="TDE08423.1"/>
    </source>
</evidence>
<dbReference type="InterPro" id="IPR001584">
    <property type="entry name" value="Integrase_cat-core"/>
</dbReference>
<reference evidence="2 3" key="1">
    <citation type="submission" date="2019-03" db="EMBL/GenBank/DDBJ databases">
        <title>Dyadobacter AR-3-6 sp. nov., isolated from arctic soil.</title>
        <authorList>
            <person name="Chaudhary D.K."/>
        </authorList>
    </citation>
    <scope>NUCLEOTIDE SEQUENCE [LARGE SCALE GENOMIC DNA]</scope>
    <source>
        <strain evidence="2 3">AR-3-6</strain>
    </source>
</reference>
<dbReference type="RefSeq" id="WP_131962884.1">
    <property type="nucleotide sequence ID" value="NZ_SMFL01000026.1"/>
</dbReference>
<organism evidence="2 3">
    <name type="scientific">Dyadobacter psychrotolerans</name>
    <dbReference type="NCBI Taxonomy" id="2541721"/>
    <lineage>
        <taxon>Bacteria</taxon>
        <taxon>Pseudomonadati</taxon>
        <taxon>Bacteroidota</taxon>
        <taxon>Cytophagia</taxon>
        <taxon>Cytophagales</taxon>
        <taxon>Spirosomataceae</taxon>
        <taxon>Dyadobacter</taxon>
    </lineage>
</organism>
<evidence type="ECO:0000259" key="1">
    <source>
        <dbReference type="PROSITE" id="PS50994"/>
    </source>
</evidence>
<dbReference type="PANTHER" id="PTHR35004:SF8">
    <property type="entry name" value="TRANSPOSASE RV3428C-RELATED"/>
    <property type="match status" value="1"/>
</dbReference>
<sequence>MANKVTSMQTLRMIIQMLDRNISERKISRQLNLSRNTVKYYRERLLQSAHSFKELQALGDASLSAILYSDTPSVQDEDQRKEDFRQQVPYFLSELKRTGVTRQLLWEEYFEKHPAGYRYSQFCHYLNELSKVLQPSFHATYKSGEMVMTVRRAVDFAGSMMHYFDKSTGEQISCPVLVCVLPFSNLTYVEALPNARLPYLLAALNNCLGYFKGAPLSLKTDNMKQVVQKVNRYEPTFTELMQQWALHNNMDLVAARPYKPKDYV</sequence>
<dbReference type="PROSITE" id="PS50994">
    <property type="entry name" value="INTEGRASE"/>
    <property type="match status" value="1"/>
</dbReference>
<feature type="domain" description="Integrase catalytic" evidence="1">
    <location>
        <begin position="131"/>
        <end position="264"/>
    </location>
</feature>
<dbReference type="AlphaFoldDB" id="A0A4R5DDS5"/>
<dbReference type="Proteomes" id="UP000294850">
    <property type="component" value="Unassembled WGS sequence"/>
</dbReference>
<comment type="caution">
    <text evidence="2">The sequence shown here is derived from an EMBL/GenBank/DDBJ whole genome shotgun (WGS) entry which is preliminary data.</text>
</comment>
<dbReference type="GO" id="GO:0015074">
    <property type="term" value="P:DNA integration"/>
    <property type="evidence" value="ECO:0007669"/>
    <property type="project" value="InterPro"/>
</dbReference>
<dbReference type="PANTHER" id="PTHR35004">
    <property type="entry name" value="TRANSPOSASE RV3428C-RELATED"/>
    <property type="match status" value="1"/>
</dbReference>
<protein>
    <submittedName>
        <fullName evidence="2">Transposase</fullName>
    </submittedName>
</protein>